<evidence type="ECO:0000256" key="2">
    <source>
        <dbReference type="SAM" id="Phobius"/>
    </source>
</evidence>
<evidence type="ECO:0000256" key="1">
    <source>
        <dbReference type="SAM" id="MobiDB-lite"/>
    </source>
</evidence>
<dbReference type="OrthoDB" id="2988755at2"/>
<keyword evidence="2" id="KW-1133">Transmembrane helix</keyword>
<reference evidence="3 4" key="1">
    <citation type="submission" date="2019-03" db="EMBL/GenBank/DDBJ databases">
        <title>Draft genome sequences of novel Actinobacteria.</title>
        <authorList>
            <person name="Sahin N."/>
            <person name="Ay H."/>
            <person name="Saygin H."/>
        </authorList>
    </citation>
    <scope>NUCLEOTIDE SEQUENCE [LARGE SCALE GENOMIC DNA]</scope>
    <source>
        <strain evidence="3 4">CH32</strain>
    </source>
</reference>
<sequence length="211" mass="21521">MTDTPHARIAPAESPAESPAVPTHRSSPGRVVAALASRWPTWCGLAATALNLADARDGRALGFVVYLAALIYLATAVIDRPGMVWVLFGLSVVAVTLLKVFDVDPWPLLIASAVTVVVLGLTAGLLRQGGLTAAQLPAMLVFGAAAVFALSLSPEAGGALVAAALIGHAVQDVAVWRAGKVVARSMAEFCAVLDFTLGAAILALILLPLGG</sequence>
<dbReference type="Proteomes" id="UP000295302">
    <property type="component" value="Unassembled WGS sequence"/>
</dbReference>
<gene>
    <name evidence="3" type="ORF">E1286_14865</name>
</gene>
<accession>A0A4R4YWX5</accession>
<name>A0A4R4YWX5_9ACTN</name>
<feature type="region of interest" description="Disordered" evidence="1">
    <location>
        <begin position="1"/>
        <end position="25"/>
    </location>
</feature>
<feature type="transmembrane region" description="Helical" evidence="2">
    <location>
        <begin position="60"/>
        <end position="78"/>
    </location>
</feature>
<feature type="transmembrane region" description="Helical" evidence="2">
    <location>
        <begin position="189"/>
        <end position="209"/>
    </location>
</feature>
<comment type="caution">
    <text evidence="3">The sequence shown here is derived from an EMBL/GenBank/DDBJ whole genome shotgun (WGS) entry which is preliminary data.</text>
</comment>
<dbReference type="AlphaFoldDB" id="A0A4R4YWX5"/>
<feature type="transmembrane region" description="Helical" evidence="2">
    <location>
        <begin position="107"/>
        <end position="126"/>
    </location>
</feature>
<keyword evidence="4" id="KW-1185">Reference proteome</keyword>
<evidence type="ECO:0000313" key="4">
    <source>
        <dbReference type="Proteomes" id="UP000295302"/>
    </source>
</evidence>
<feature type="transmembrane region" description="Helical" evidence="2">
    <location>
        <begin position="83"/>
        <end position="101"/>
    </location>
</feature>
<keyword evidence="2" id="KW-0812">Transmembrane</keyword>
<feature type="compositionally biased region" description="Low complexity" evidence="1">
    <location>
        <begin position="10"/>
        <end position="22"/>
    </location>
</feature>
<proteinExistence type="predicted"/>
<evidence type="ECO:0000313" key="3">
    <source>
        <dbReference type="EMBL" id="TDD48889.1"/>
    </source>
</evidence>
<protein>
    <submittedName>
        <fullName evidence="3">Uncharacterized protein</fullName>
    </submittedName>
</protein>
<organism evidence="3 4">
    <name type="scientific">Nonomuraea terrae</name>
    <dbReference type="NCBI Taxonomy" id="2530383"/>
    <lineage>
        <taxon>Bacteria</taxon>
        <taxon>Bacillati</taxon>
        <taxon>Actinomycetota</taxon>
        <taxon>Actinomycetes</taxon>
        <taxon>Streptosporangiales</taxon>
        <taxon>Streptosporangiaceae</taxon>
        <taxon>Nonomuraea</taxon>
    </lineage>
</organism>
<dbReference type="EMBL" id="SMKQ01000035">
    <property type="protein sequence ID" value="TDD48889.1"/>
    <property type="molecule type" value="Genomic_DNA"/>
</dbReference>
<dbReference type="RefSeq" id="WP_132612772.1">
    <property type="nucleotide sequence ID" value="NZ_SMKQ01000035.1"/>
</dbReference>
<keyword evidence="2" id="KW-0472">Membrane</keyword>